<organism evidence="2 3">
    <name type="scientific">Alcanivorax nanhaiticus</name>
    <dbReference type="NCBI Taxonomy" id="1177154"/>
    <lineage>
        <taxon>Bacteria</taxon>
        <taxon>Pseudomonadati</taxon>
        <taxon>Pseudomonadota</taxon>
        <taxon>Gammaproteobacteria</taxon>
        <taxon>Oceanospirillales</taxon>
        <taxon>Alcanivoracaceae</taxon>
        <taxon>Alcanivorax</taxon>
    </lineage>
</organism>
<keyword evidence="1" id="KW-0812">Transmembrane</keyword>
<evidence type="ECO:0000313" key="2">
    <source>
        <dbReference type="EMBL" id="KGD61402.1"/>
    </source>
</evidence>
<proteinExistence type="predicted"/>
<reference evidence="2 3" key="1">
    <citation type="submission" date="2012-09" db="EMBL/GenBank/DDBJ databases">
        <title>Genome Sequence of alkane-degrading Bacterium Alcanivorax sp. 19-m-6.</title>
        <authorList>
            <person name="Lai Q."/>
            <person name="Shao Z."/>
        </authorList>
    </citation>
    <scope>NUCLEOTIDE SEQUENCE [LARGE SCALE GENOMIC DNA]</scope>
    <source>
        <strain evidence="2 3">19-m-6</strain>
    </source>
</reference>
<dbReference type="AlphaFoldDB" id="A0A095SA52"/>
<accession>A0A095SA52</accession>
<keyword evidence="3" id="KW-1185">Reference proteome</keyword>
<protein>
    <submittedName>
        <fullName evidence="2">Uncharacterized protein</fullName>
    </submittedName>
</protein>
<keyword evidence="1" id="KW-1133">Transmembrane helix</keyword>
<feature type="transmembrane region" description="Helical" evidence="1">
    <location>
        <begin position="48"/>
        <end position="70"/>
    </location>
</feature>
<evidence type="ECO:0000313" key="3">
    <source>
        <dbReference type="Proteomes" id="UP000029444"/>
    </source>
</evidence>
<evidence type="ECO:0000256" key="1">
    <source>
        <dbReference type="SAM" id="Phobius"/>
    </source>
</evidence>
<dbReference type="Proteomes" id="UP000029444">
    <property type="component" value="Unassembled WGS sequence"/>
</dbReference>
<comment type="caution">
    <text evidence="2">The sequence shown here is derived from an EMBL/GenBank/DDBJ whole genome shotgun (WGS) entry which is preliminary data.</text>
</comment>
<feature type="transmembrane region" description="Helical" evidence="1">
    <location>
        <begin position="12"/>
        <end position="36"/>
    </location>
</feature>
<gene>
    <name evidence="2" type="ORF">Y5S_03740</name>
</gene>
<keyword evidence="1" id="KW-0472">Membrane</keyword>
<sequence>MQDGDKMKSSFVLRMVALGISVSWVLFLSIPAFGVMHELGFFTLGGQVLGGIIYLLLAVAPLSAIASILVKCKHCGGAPLHVGKKDNRLLSFRVKSIGSILFTRSFRCPHCGGRL</sequence>
<dbReference type="EMBL" id="ARXV01000025">
    <property type="protein sequence ID" value="KGD61402.1"/>
    <property type="molecule type" value="Genomic_DNA"/>
</dbReference>
<dbReference type="STRING" id="1177154.Y5S_03740"/>
<name>A0A095SA52_9GAMM</name>